<dbReference type="Proteomes" id="UP000295689">
    <property type="component" value="Unassembled WGS sequence"/>
</dbReference>
<sequence>MLFEELIHRFQLEKNQPPSHANELLDFIQKSYIQRELSIVEYKKLYSELNNRNAEKPQSYMFNLNHANLQKINIPG</sequence>
<dbReference type="Pfam" id="PF14178">
    <property type="entry name" value="YppF"/>
    <property type="match status" value="1"/>
</dbReference>
<accession>A0A4R2BJ23</accession>
<reference evidence="1 2" key="1">
    <citation type="journal article" date="2015" name="Stand. Genomic Sci.">
        <title>Genomic Encyclopedia of Bacterial and Archaeal Type Strains, Phase III: the genomes of soil and plant-associated and newly described type strains.</title>
        <authorList>
            <person name="Whitman W.B."/>
            <person name="Woyke T."/>
            <person name="Klenk H.P."/>
            <person name="Zhou Y."/>
            <person name="Lilburn T.G."/>
            <person name="Beck B.J."/>
            <person name="De Vos P."/>
            <person name="Vandamme P."/>
            <person name="Eisen J.A."/>
            <person name="Garrity G."/>
            <person name="Hugenholtz P."/>
            <person name="Kyrpides N.C."/>
        </authorList>
    </citation>
    <scope>NUCLEOTIDE SEQUENCE [LARGE SCALE GENOMIC DNA]</scope>
    <source>
        <strain evidence="1 2">CV53</strain>
    </source>
</reference>
<dbReference type="AlphaFoldDB" id="A0A4R2BJ23"/>
<proteinExistence type="predicted"/>
<dbReference type="RefSeq" id="WP_132004210.1">
    <property type="nucleotide sequence ID" value="NZ_JABUHM010000009.1"/>
</dbReference>
<evidence type="ECO:0000313" key="2">
    <source>
        <dbReference type="Proteomes" id="UP000295689"/>
    </source>
</evidence>
<organism evidence="1 2">
    <name type="scientific">Mesobacillus foraminis</name>
    <dbReference type="NCBI Taxonomy" id="279826"/>
    <lineage>
        <taxon>Bacteria</taxon>
        <taxon>Bacillati</taxon>
        <taxon>Bacillota</taxon>
        <taxon>Bacilli</taxon>
        <taxon>Bacillales</taxon>
        <taxon>Bacillaceae</taxon>
        <taxon>Mesobacillus</taxon>
    </lineage>
</organism>
<evidence type="ECO:0000313" key="1">
    <source>
        <dbReference type="EMBL" id="TCN26069.1"/>
    </source>
</evidence>
<gene>
    <name evidence="1" type="ORF">EV146_104176</name>
</gene>
<keyword evidence="2" id="KW-1185">Reference proteome</keyword>
<comment type="caution">
    <text evidence="1">The sequence shown here is derived from an EMBL/GenBank/DDBJ whole genome shotgun (WGS) entry which is preliminary data.</text>
</comment>
<protein>
    <submittedName>
        <fullName evidence="1">YppF-like protein</fullName>
    </submittedName>
</protein>
<dbReference type="InterPro" id="IPR025553">
    <property type="entry name" value="YppF"/>
</dbReference>
<name>A0A4R2BJ23_9BACI</name>
<dbReference type="EMBL" id="SLVV01000004">
    <property type="protein sequence ID" value="TCN26069.1"/>
    <property type="molecule type" value="Genomic_DNA"/>
</dbReference>